<keyword evidence="1" id="KW-0472">Membrane</keyword>
<keyword evidence="1" id="KW-0812">Transmembrane</keyword>
<dbReference type="AlphaFoldDB" id="A0A224Y2N6"/>
<name>A0A224Y2N6_9HEMI</name>
<keyword evidence="1" id="KW-1133">Transmembrane helix</keyword>
<sequence length="86" mass="9420">MVDISLIPVMFFSGSFVIPVISGPSLDVLGFFCTCFSFLCCWCTSPENNLLLILSFALTSIVEDLLASPLVSRSIILFSFTVRFGL</sequence>
<accession>A0A224Y2N6</accession>
<feature type="transmembrane region" description="Helical" evidence="1">
    <location>
        <begin position="50"/>
        <end position="71"/>
    </location>
</feature>
<organism evidence="2">
    <name type="scientific">Panstrongylus lignarius</name>
    <dbReference type="NCBI Taxonomy" id="156445"/>
    <lineage>
        <taxon>Eukaryota</taxon>
        <taxon>Metazoa</taxon>
        <taxon>Ecdysozoa</taxon>
        <taxon>Arthropoda</taxon>
        <taxon>Hexapoda</taxon>
        <taxon>Insecta</taxon>
        <taxon>Pterygota</taxon>
        <taxon>Neoptera</taxon>
        <taxon>Paraneoptera</taxon>
        <taxon>Hemiptera</taxon>
        <taxon>Heteroptera</taxon>
        <taxon>Panheteroptera</taxon>
        <taxon>Cimicomorpha</taxon>
        <taxon>Reduviidae</taxon>
        <taxon>Triatominae</taxon>
        <taxon>Panstrongylus</taxon>
    </lineage>
</organism>
<evidence type="ECO:0000313" key="2">
    <source>
        <dbReference type="EMBL" id="JAW15312.1"/>
    </source>
</evidence>
<protein>
    <submittedName>
        <fullName evidence="2">Uncharacterized protein</fullName>
    </submittedName>
</protein>
<evidence type="ECO:0000256" key="1">
    <source>
        <dbReference type="SAM" id="Phobius"/>
    </source>
</evidence>
<reference evidence="2" key="1">
    <citation type="journal article" date="2018" name="PLoS Negl. Trop. Dis.">
        <title>An insight into the salivary gland and fat body transcriptome of Panstrongylus lignarius (Hemiptera: Heteroptera), the main vector of Chagas disease in Peru.</title>
        <authorList>
            <person name="Nevoa J.C."/>
            <person name="Mendes M.T."/>
            <person name="da Silva M.V."/>
            <person name="Soares S.C."/>
            <person name="Oliveira C.J.F."/>
            <person name="Ribeiro J.M.C."/>
        </authorList>
    </citation>
    <scope>NUCLEOTIDE SEQUENCE</scope>
</reference>
<feature type="transmembrane region" description="Helical" evidence="1">
    <location>
        <begin position="16"/>
        <end position="43"/>
    </location>
</feature>
<proteinExistence type="predicted"/>
<dbReference type="EMBL" id="GFTR01001114">
    <property type="protein sequence ID" value="JAW15312.1"/>
    <property type="molecule type" value="Transcribed_RNA"/>
</dbReference>